<proteinExistence type="predicted"/>
<dbReference type="AlphaFoldDB" id="A0A1C3W529"/>
<keyword evidence="2" id="KW-1185">Reference proteome</keyword>
<evidence type="ECO:0000313" key="1">
    <source>
        <dbReference type="EMBL" id="SCB35130.1"/>
    </source>
</evidence>
<protein>
    <submittedName>
        <fullName evidence="1">A nuclease of the HNH/ENDO VII superfamily with conserved WHH</fullName>
    </submittedName>
</protein>
<accession>A0A1C3W529</accession>
<dbReference type="EMBL" id="FMAI01000006">
    <property type="protein sequence ID" value="SCB35130.1"/>
    <property type="molecule type" value="Genomic_DNA"/>
</dbReference>
<evidence type="ECO:0000313" key="2">
    <source>
        <dbReference type="Proteomes" id="UP000199184"/>
    </source>
</evidence>
<organism evidence="1 2">
    <name type="scientific">Bradyrhizobium shewense</name>
    <dbReference type="NCBI Taxonomy" id="1761772"/>
    <lineage>
        <taxon>Bacteria</taxon>
        <taxon>Pseudomonadati</taxon>
        <taxon>Pseudomonadota</taxon>
        <taxon>Alphaproteobacteria</taxon>
        <taxon>Hyphomicrobiales</taxon>
        <taxon>Nitrobacteraceae</taxon>
        <taxon>Bradyrhizobium</taxon>
    </lineage>
</organism>
<name>A0A1C3W529_9BRAD</name>
<gene>
    <name evidence="1" type="ORF">GA0061098_1006311</name>
</gene>
<reference evidence="2" key="1">
    <citation type="submission" date="2016-08" db="EMBL/GenBank/DDBJ databases">
        <authorList>
            <person name="Varghese N."/>
            <person name="Submissions Spin"/>
        </authorList>
    </citation>
    <scope>NUCLEOTIDE SEQUENCE [LARGE SCALE GENOMIC DNA]</scope>
    <source>
        <strain evidence="2">ERR11</strain>
    </source>
</reference>
<dbReference type="Proteomes" id="UP000199184">
    <property type="component" value="Unassembled WGS sequence"/>
</dbReference>
<sequence>MHGAFMKTGRHEDMKTMQLVPRSIDRALGHSGGDFMTTGQDA</sequence>